<dbReference type="SUPFAM" id="SSF52540">
    <property type="entry name" value="P-loop containing nucleoside triphosphate hydrolases"/>
    <property type="match status" value="1"/>
</dbReference>
<reference evidence="3" key="1">
    <citation type="submission" date="2022-11" db="EMBL/GenBank/DDBJ databases">
        <title>Complete genome sequence of Veillonella rogosae KCOM 3468 isolated from human Subgingival dental plaque of Chronic peridontitis Lesion.</title>
        <authorList>
            <person name="Park S.-N."/>
            <person name="Lim Y.K."/>
            <person name="Kook J.-K."/>
        </authorList>
    </citation>
    <scope>NUCLEOTIDE SEQUENCE</scope>
    <source>
        <strain evidence="3">KCOM 3468</strain>
    </source>
</reference>
<dbReference type="GO" id="GO:0005524">
    <property type="term" value="F:ATP binding"/>
    <property type="evidence" value="ECO:0007669"/>
    <property type="project" value="InterPro"/>
</dbReference>
<evidence type="ECO:0000313" key="3">
    <source>
        <dbReference type="EMBL" id="UZG51685.1"/>
    </source>
</evidence>
<organism evidence="3 4">
    <name type="scientific">Veillonella rogosae</name>
    <dbReference type="NCBI Taxonomy" id="423477"/>
    <lineage>
        <taxon>Bacteria</taxon>
        <taxon>Bacillati</taxon>
        <taxon>Bacillota</taxon>
        <taxon>Negativicutes</taxon>
        <taxon>Veillonellales</taxon>
        <taxon>Veillonellaceae</taxon>
        <taxon>Veillonella</taxon>
    </lineage>
</organism>
<dbReference type="PANTHER" id="PTHR43581">
    <property type="entry name" value="ATP/GTP PHOSPHATASE"/>
    <property type="match status" value="1"/>
</dbReference>
<evidence type="ECO:0000313" key="4">
    <source>
        <dbReference type="Proteomes" id="UP001164244"/>
    </source>
</evidence>
<dbReference type="AlphaFoldDB" id="A0AA46X996"/>
<dbReference type="InterPro" id="IPR003959">
    <property type="entry name" value="ATPase_AAA_core"/>
</dbReference>
<name>A0AA46X996_9FIRM</name>
<sequence length="282" mass="32235">MKLLDIYESDISIQDMGKGKENLVKTEIALNNSMFDIILMEEPENHLSYTNTRKLLDLINSFSNAQIIITSHSSVIASRLDLKNIIWLNNDGSHSLNNLTEDTAEYFNRLDNLDILRFILAEKCILVEGAVEYILLPQVIYKLTGKTISELGIDIISMGSISHERYREIALILNKKRIATITDNDKKESLLGTDIGDNFSVFRGSTINDWTLEVAFYNCNSSYFEEIYKKKNTKPEYRDKPCPKGLAHMLKNKTENAIIMAANIEDIEIPEYIKEAIAWINE</sequence>
<feature type="domain" description="OLD protein-like TOPRIM" evidence="2">
    <location>
        <begin position="120"/>
        <end position="185"/>
    </location>
</feature>
<proteinExistence type="predicted"/>
<dbReference type="PANTHER" id="PTHR43581:SF2">
    <property type="entry name" value="EXCINUCLEASE ATPASE SUBUNIT"/>
    <property type="match status" value="1"/>
</dbReference>
<dbReference type="CDD" id="cd01026">
    <property type="entry name" value="TOPRIM_OLD"/>
    <property type="match status" value="1"/>
</dbReference>
<dbReference type="Proteomes" id="UP001164244">
    <property type="component" value="Chromosome"/>
</dbReference>
<dbReference type="GO" id="GO:0016887">
    <property type="term" value="F:ATP hydrolysis activity"/>
    <property type="evidence" value="ECO:0007669"/>
    <property type="project" value="InterPro"/>
</dbReference>
<dbReference type="Gene3D" id="3.40.50.300">
    <property type="entry name" value="P-loop containing nucleotide triphosphate hydrolases"/>
    <property type="match status" value="1"/>
</dbReference>
<dbReference type="InterPro" id="IPR027417">
    <property type="entry name" value="P-loop_NTPase"/>
</dbReference>
<dbReference type="Pfam" id="PF13304">
    <property type="entry name" value="AAA_21"/>
    <property type="match status" value="1"/>
</dbReference>
<evidence type="ECO:0000259" key="2">
    <source>
        <dbReference type="Pfam" id="PF20469"/>
    </source>
</evidence>
<evidence type="ECO:0000259" key="1">
    <source>
        <dbReference type="Pfam" id="PF13304"/>
    </source>
</evidence>
<protein>
    <submittedName>
        <fullName evidence="3">AAA family ATPase</fullName>
    </submittedName>
</protein>
<dbReference type="EMBL" id="CP110418">
    <property type="protein sequence ID" value="UZG51685.1"/>
    <property type="molecule type" value="Genomic_DNA"/>
</dbReference>
<feature type="domain" description="ATPase AAA-type core" evidence="1">
    <location>
        <begin position="36"/>
        <end position="76"/>
    </location>
</feature>
<accession>A0AA46X996</accession>
<dbReference type="InterPro" id="IPR034139">
    <property type="entry name" value="TOPRIM_OLD"/>
</dbReference>
<dbReference type="KEGG" id="vrg:OKW85_03565"/>
<dbReference type="InterPro" id="IPR051396">
    <property type="entry name" value="Bact_Antivir_Def_Nuclease"/>
</dbReference>
<dbReference type="Pfam" id="PF20469">
    <property type="entry name" value="OLD-like_TOPRIM"/>
    <property type="match status" value="1"/>
</dbReference>
<dbReference type="RefSeq" id="WP_265138808.1">
    <property type="nucleotide sequence ID" value="NZ_CP110418.1"/>
</dbReference>
<gene>
    <name evidence="3" type="ORF">OKW85_03565</name>
</gene>